<dbReference type="Proteomes" id="UP000075920">
    <property type="component" value="Unassembled WGS sequence"/>
</dbReference>
<proteinExistence type="predicted"/>
<evidence type="ECO:0000256" key="1">
    <source>
        <dbReference type="SAM" id="MobiDB-lite"/>
    </source>
</evidence>
<keyword evidence="3" id="KW-1185">Reference proteome</keyword>
<feature type="compositionally biased region" description="Low complexity" evidence="1">
    <location>
        <begin position="51"/>
        <end position="63"/>
    </location>
</feature>
<reference evidence="3" key="1">
    <citation type="submission" date="2013-03" db="EMBL/GenBank/DDBJ databases">
        <title>The Genome Sequence of Anopheles minimus MINIMUS1.</title>
        <authorList>
            <consortium name="The Broad Institute Genomics Platform"/>
            <person name="Neafsey D.E."/>
            <person name="Walton C."/>
            <person name="Walker B."/>
            <person name="Young S.K."/>
            <person name="Zeng Q."/>
            <person name="Gargeya S."/>
            <person name="Fitzgerald M."/>
            <person name="Haas B."/>
            <person name="Abouelleil A."/>
            <person name="Allen A.W."/>
            <person name="Alvarado L."/>
            <person name="Arachchi H.M."/>
            <person name="Berlin A.M."/>
            <person name="Chapman S.B."/>
            <person name="Gainer-Dewar J."/>
            <person name="Goldberg J."/>
            <person name="Griggs A."/>
            <person name="Gujja S."/>
            <person name="Hansen M."/>
            <person name="Howarth C."/>
            <person name="Imamovic A."/>
            <person name="Ireland A."/>
            <person name="Larimer J."/>
            <person name="McCowan C."/>
            <person name="Murphy C."/>
            <person name="Pearson M."/>
            <person name="Poon T.W."/>
            <person name="Priest M."/>
            <person name="Roberts A."/>
            <person name="Saif S."/>
            <person name="Shea T."/>
            <person name="Sisk P."/>
            <person name="Sykes S."/>
            <person name="Wortman J."/>
            <person name="Nusbaum C."/>
            <person name="Birren B."/>
        </authorList>
    </citation>
    <scope>NUCLEOTIDE SEQUENCE [LARGE SCALE GENOMIC DNA]</scope>
    <source>
        <strain evidence="3">MINIMUS1</strain>
    </source>
</reference>
<sequence>MVDSSGQHATGVSVRLRSSGGKVSCRRQMDCNCCQRHHCLHHHRGGRESYQQEQQQQQQQHDYQQTHRE</sequence>
<dbReference type="VEuPathDB" id="VectorBase:AMIN001800"/>
<organism evidence="2 3">
    <name type="scientific">Anopheles minimus</name>
    <dbReference type="NCBI Taxonomy" id="112268"/>
    <lineage>
        <taxon>Eukaryota</taxon>
        <taxon>Metazoa</taxon>
        <taxon>Ecdysozoa</taxon>
        <taxon>Arthropoda</taxon>
        <taxon>Hexapoda</taxon>
        <taxon>Insecta</taxon>
        <taxon>Pterygota</taxon>
        <taxon>Neoptera</taxon>
        <taxon>Endopterygota</taxon>
        <taxon>Diptera</taxon>
        <taxon>Nematocera</taxon>
        <taxon>Culicoidea</taxon>
        <taxon>Culicidae</taxon>
        <taxon>Anophelinae</taxon>
        <taxon>Anopheles</taxon>
    </lineage>
</organism>
<evidence type="ECO:0000313" key="3">
    <source>
        <dbReference type="Proteomes" id="UP000075920"/>
    </source>
</evidence>
<feature type="region of interest" description="Disordered" evidence="1">
    <location>
        <begin position="1"/>
        <end position="23"/>
    </location>
</feature>
<dbReference type="EnsemblMetazoa" id="AMIN001800-RA">
    <property type="protein sequence ID" value="AMIN001800-PA"/>
    <property type="gene ID" value="AMIN001800"/>
</dbReference>
<name>A0A182VUQ6_9DIPT</name>
<dbReference type="AlphaFoldDB" id="A0A182VUQ6"/>
<accession>A0A182VUQ6</accession>
<protein>
    <submittedName>
        <fullName evidence="2">Uncharacterized protein</fullName>
    </submittedName>
</protein>
<reference evidence="2" key="2">
    <citation type="submission" date="2020-05" db="UniProtKB">
        <authorList>
            <consortium name="EnsemblMetazoa"/>
        </authorList>
    </citation>
    <scope>IDENTIFICATION</scope>
    <source>
        <strain evidence="2">MINIMUS1</strain>
    </source>
</reference>
<evidence type="ECO:0000313" key="2">
    <source>
        <dbReference type="EnsemblMetazoa" id="AMIN001800-PA"/>
    </source>
</evidence>
<feature type="region of interest" description="Disordered" evidence="1">
    <location>
        <begin position="44"/>
        <end position="69"/>
    </location>
</feature>
<feature type="compositionally biased region" description="Polar residues" evidence="1">
    <location>
        <begin position="1"/>
        <end position="10"/>
    </location>
</feature>